<protein>
    <submittedName>
        <fullName evidence="2">Uncharacterized protein</fullName>
    </submittedName>
</protein>
<evidence type="ECO:0000256" key="1">
    <source>
        <dbReference type="SAM" id="MobiDB-lite"/>
    </source>
</evidence>
<dbReference type="CDD" id="cd09272">
    <property type="entry name" value="RNase_HI_RT_Ty1"/>
    <property type="match status" value="1"/>
</dbReference>
<dbReference type="PANTHER" id="PTHR11439">
    <property type="entry name" value="GAG-POL-RELATED RETROTRANSPOSON"/>
    <property type="match status" value="1"/>
</dbReference>
<organism evidence="2 3">
    <name type="scientific">Cannabis sativa</name>
    <name type="common">Hemp</name>
    <name type="synonym">Marijuana</name>
    <dbReference type="NCBI Taxonomy" id="3483"/>
    <lineage>
        <taxon>Eukaryota</taxon>
        <taxon>Viridiplantae</taxon>
        <taxon>Streptophyta</taxon>
        <taxon>Embryophyta</taxon>
        <taxon>Tracheophyta</taxon>
        <taxon>Spermatophyta</taxon>
        <taxon>Magnoliopsida</taxon>
        <taxon>eudicotyledons</taxon>
        <taxon>Gunneridae</taxon>
        <taxon>Pentapetalae</taxon>
        <taxon>rosids</taxon>
        <taxon>fabids</taxon>
        <taxon>Rosales</taxon>
        <taxon>Cannabaceae</taxon>
        <taxon>Cannabis</taxon>
    </lineage>
</organism>
<reference evidence="2" key="1">
    <citation type="submission" date="2018-11" db="EMBL/GenBank/DDBJ databases">
        <authorList>
            <person name="Grassa J C."/>
        </authorList>
    </citation>
    <scope>NUCLEOTIDE SEQUENCE [LARGE SCALE GENOMIC DNA]</scope>
</reference>
<dbReference type="EMBL" id="UZAU01000024">
    <property type="status" value="NOT_ANNOTATED_CDS"/>
    <property type="molecule type" value="Genomic_DNA"/>
</dbReference>
<evidence type="ECO:0000313" key="2">
    <source>
        <dbReference type="EnsemblPlants" id="cds.evm.model.01.1286"/>
    </source>
</evidence>
<reference evidence="2" key="2">
    <citation type="submission" date="2021-03" db="UniProtKB">
        <authorList>
            <consortium name="EnsemblPlants"/>
        </authorList>
    </citation>
    <scope>IDENTIFICATION</scope>
</reference>
<accession>A0A803NGE3</accession>
<dbReference type="Proteomes" id="UP000596661">
    <property type="component" value="Chromosome 1"/>
</dbReference>
<dbReference type="EnsemblPlants" id="evm.model.01.1286">
    <property type="protein sequence ID" value="cds.evm.model.01.1286"/>
    <property type="gene ID" value="evm.TU.01.1286"/>
</dbReference>
<name>A0A803NGE3_CANSA</name>
<feature type="compositionally biased region" description="Polar residues" evidence="1">
    <location>
        <begin position="1"/>
        <end position="22"/>
    </location>
</feature>
<sequence>MMHCKSSPTSISQGDQLSSNDSKPFDQPTFFRSVKGGLQYLTLSRPDIAFTEYWDKESYSNHRKIEVSNASAMQIGQDPSLIGSRQQGTVSTWEEISSLGAQKKQKAVAKSSTEAEYRALSQTATEVAWLFSLFTELGIKHHTPAVIWCDNPGAKQLSSNPVFYSRTKHIEVDVHYIRDLIKRGLIEVRYIPTKEQTTDIFTKAASISQFIYLKDKLAVVSQPAKLEGAC</sequence>
<proteinExistence type="predicted"/>
<dbReference type="PANTHER" id="PTHR11439:SF463">
    <property type="entry name" value="REVERSE TRANSCRIPTASE TY1_COPIA-TYPE DOMAIN-CONTAINING PROTEIN"/>
    <property type="match status" value="1"/>
</dbReference>
<dbReference type="AlphaFoldDB" id="A0A803NGE3"/>
<evidence type="ECO:0000313" key="3">
    <source>
        <dbReference type="Proteomes" id="UP000596661"/>
    </source>
</evidence>
<dbReference type="Gramene" id="evm.model.01.1286">
    <property type="protein sequence ID" value="cds.evm.model.01.1286"/>
    <property type="gene ID" value="evm.TU.01.1286"/>
</dbReference>
<feature type="region of interest" description="Disordered" evidence="1">
    <location>
        <begin position="1"/>
        <end position="24"/>
    </location>
</feature>
<keyword evidence="3" id="KW-1185">Reference proteome</keyword>